<accession>A0ACC0D4K2</accession>
<organism evidence="1 2">
    <name type="scientific">Hypoxylon rubiginosum</name>
    <dbReference type="NCBI Taxonomy" id="110542"/>
    <lineage>
        <taxon>Eukaryota</taxon>
        <taxon>Fungi</taxon>
        <taxon>Dikarya</taxon>
        <taxon>Ascomycota</taxon>
        <taxon>Pezizomycotina</taxon>
        <taxon>Sordariomycetes</taxon>
        <taxon>Xylariomycetidae</taxon>
        <taxon>Xylariales</taxon>
        <taxon>Hypoxylaceae</taxon>
        <taxon>Hypoxylon</taxon>
    </lineage>
</organism>
<proteinExistence type="predicted"/>
<sequence>MAAIMVENGASINSSNGAKIHPFFSAPKNIAQDIVSTSIVPVTPDPSCSPNSVNNESDQTPAEASRKRKRRQVGGQVGEVHNKQEEQVGTGPSSAPKPQKLLKLNLTTGTIGPPPKPAATKKRPARRGPKPKTFLVSIPYGTGDDASRIRIGQQLDEILASDQAPIPQNIPNLTNPLSSTLPSNRAIDDELQKGDVPNKGMLEDASSAPKPKQPTPKKATHPFFQGKPKPGTIADEKQKPAARVFFTSKSSSENYHRYTAPKFSIPSSGADSKILKVPGAQYPAWPWEGIVHVRGDTPSLAFSPTQSENLYKKRKSKGHRVQIAESESILQQTALNLNLKQIAEELRTCNDDSFQPLPAILRVPSRHFESGKKLQERIAGELKTVRRNGDNSKTHPAIIYTYHSIQTGLSAFDKSTCETVAWTQKYAPPSAERVLQNGREAELLRDWLINLKVQAVDTGATESVAKSKSVALAKSKGKRKKKLEGFIVSSDDEADELNEVDDVERDEPPDSSQSNVKKTVVRSTRSSRDSGRLANAVVLSGPHGSGKTATVYAIAKELDFEVFEINPGARRNGKDVLEKVGDMTRNHLVQQHKGDASIDGTGKQGTVAAFFKPKATGAPGPTKKPAELPTAKDVKKPAKSQKQSLILLEEADILYEEDKQFWATVISMITQSKRPFIMTCNDEALLPLQSINLHGIFRFSPPSKDLAVDLLILIAANEGHALRRQAVETLYDSRCQDLRASITELNYWCQIGVGDIQGGFNWFYPRWPKGSDVDEEGRSIRVVSQDTYQAGMSWLSRDSAVGGSSSRSNQEELHQQIGQDWSLDAYDSLTDRDLPSWAMTATRGCSSAQQRLELLESLDSFASLMSDTDIGDVDFSTSPKQLSMDASIPMLPTKSRDDFIVGRQLLEVHPLTQYDTTRLDIFSSLKSLGRAHFRRQQPAGNVTGTFEPLDEADAIGTLKRHLGGSSAAEPAITRADYSLAFDPVAASEKTMAVGYLDPSAFDGTMKSIALDLAPYVRSIVASDQRLQQERLQRSSLLSEGGQPGKKRMRTTRSAYSALEGGARASTRREKYFSADVNPHLVMRTGGKGWNAIATAATGGYNATSVTSSDAGSPPTLPEETDVKLDKI</sequence>
<evidence type="ECO:0000313" key="1">
    <source>
        <dbReference type="EMBL" id="KAI6087280.1"/>
    </source>
</evidence>
<gene>
    <name evidence="1" type="ORF">F4821DRAFT_236806</name>
</gene>
<keyword evidence="1" id="KW-0378">Hydrolase</keyword>
<comment type="caution">
    <text evidence="1">The sequence shown here is derived from an EMBL/GenBank/DDBJ whole genome shotgun (WGS) entry which is preliminary data.</text>
</comment>
<evidence type="ECO:0000313" key="2">
    <source>
        <dbReference type="Proteomes" id="UP001497680"/>
    </source>
</evidence>
<reference evidence="1 2" key="1">
    <citation type="journal article" date="2022" name="New Phytol.">
        <title>Ecological generalism drives hyperdiversity of secondary metabolite gene clusters in xylarialean endophytes.</title>
        <authorList>
            <person name="Franco M.E.E."/>
            <person name="Wisecaver J.H."/>
            <person name="Arnold A.E."/>
            <person name="Ju Y.M."/>
            <person name="Slot J.C."/>
            <person name="Ahrendt S."/>
            <person name="Moore L.P."/>
            <person name="Eastman K.E."/>
            <person name="Scott K."/>
            <person name="Konkel Z."/>
            <person name="Mondo S.J."/>
            <person name="Kuo A."/>
            <person name="Hayes R.D."/>
            <person name="Haridas S."/>
            <person name="Andreopoulos B."/>
            <person name="Riley R."/>
            <person name="LaButti K."/>
            <person name="Pangilinan J."/>
            <person name="Lipzen A."/>
            <person name="Amirebrahimi M."/>
            <person name="Yan J."/>
            <person name="Adam C."/>
            <person name="Keymanesh K."/>
            <person name="Ng V."/>
            <person name="Louie K."/>
            <person name="Northen T."/>
            <person name="Drula E."/>
            <person name="Henrissat B."/>
            <person name="Hsieh H.M."/>
            <person name="Youens-Clark K."/>
            <person name="Lutzoni F."/>
            <person name="Miadlikowska J."/>
            <person name="Eastwood D.C."/>
            <person name="Hamelin R.C."/>
            <person name="Grigoriev I.V."/>
            <person name="U'Ren J.M."/>
        </authorList>
    </citation>
    <scope>NUCLEOTIDE SEQUENCE [LARGE SCALE GENOMIC DNA]</scope>
    <source>
        <strain evidence="1 2">ER1909</strain>
    </source>
</reference>
<dbReference type="Proteomes" id="UP001497680">
    <property type="component" value="Unassembled WGS sequence"/>
</dbReference>
<keyword evidence="2" id="KW-1185">Reference proteome</keyword>
<name>A0ACC0D4K2_9PEZI</name>
<dbReference type="EMBL" id="MU394309">
    <property type="protein sequence ID" value="KAI6087280.1"/>
    <property type="molecule type" value="Genomic_DNA"/>
</dbReference>
<protein>
    <submittedName>
        <fullName evidence="1">P-loop containing nucleoside triphosphate hydrolase protein</fullName>
    </submittedName>
</protein>